<dbReference type="AlphaFoldDB" id="A0A452GK99"/>
<dbReference type="Ensembl" id="ENSGAGT00000002331.1">
    <property type="protein sequence ID" value="ENSGAGP00000002048.1"/>
    <property type="gene ID" value="ENSGAGG00000001654.1"/>
</dbReference>
<feature type="chain" id="PRO_5019154678" evidence="1">
    <location>
        <begin position="40"/>
        <end position="170"/>
    </location>
</feature>
<reference evidence="2" key="2">
    <citation type="submission" date="2025-08" db="UniProtKB">
        <authorList>
            <consortium name="Ensembl"/>
        </authorList>
    </citation>
    <scope>IDENTIFICATION</scope>
</reference>
<sequence length="170" mass="17469">SPETDAPDHSPPSSTMRPQLQPLALALALLAAVPPRAQAGKEPTRLWACPLSPSGVGPGLGLAGACSEWGGRLWACPRAEGSLYKPLPHPRGGCISAPGEGSLYNQPPHPKGGCISTLGRFLWIPRLASGSSQTPVAGWPPPRGTARPDLACRGAGGEGGAERLPMTHRA</sequence>
<evidence type="ECO:0000256" key="1">
    <source>
        <dbReference type="SAM" id="SignalP"/>
    </source>
</evidence>
<organism evidence="2 3">
    <name type="scientific">Gopherus agassizii</name>
    <name type="common">Agassiz's desert tortoise</name>
    <dbReference type="NCBI Taxonomy" id="38772"/>
    <lineage>
        <taxon>Eukaryota</taxon>
        <taxon>Metazoa</taxon>
        <taxon>Chordata</taxon>
        <taxon>Craniata</taxon>
        <taxon>Vertebrata</taxon>
        <taxon>Euteleostomi</taxon>
        <taxon>Archelosauria</taxon>
        <taxon>Testudinata</taxon>
        <taxon>Testudines</taxon>
        <taxon>Cryptodira</taxon>
        <taxon>Durocryptodira</taxon>
        <taxon>Testudinoidea</taxon>
        <taxon>Testudinidae</taxon>
        <taxon>Gopherus</taxon>
    </lineage>
</organism>
<feature type="signal peptide" evidence="1">
    <location>
        <begin position="1"/>
        <end position="39"/>
    </location>
</feature>
<evidence type="ECO:0000313" key="2">
    <source>
        <dbReference type="Ensembl" id="ENSGAGP00000002048.1"/>
    </source>
</evidence>
<accession>A0A452GK99</accession>
<keyword evidence="1" id="KW-0732">Signal</keyword>
<proteinExistence type="predicted"/>
<reference evidence="3" key="1">
    <citation type="journal article" date="2017" name="PLoS ONE">
        <title>The Agassiz's desert tortoise genome provides a resource for the conservation of a threatened species.</title>
        <authorList>
            <person name="Tollis M."/>
            <person name="DeNardo D.F."/>
            <person name="Cornelius J.A."/>
            <person name="Dolby G.A."/>
            <person name="Edwards T."/>
            <person name="Henen B.T."/>
            <person name="Karl A.E."/>
            <person name="Murphy R.W."/>
            <person name="Kusumi K."/>
        </authorList>
    </citation>
    <scope>NUCLEOTIDE SEQUENCE [LARGE SCALE GENOMIC DNA]</scope>
</reference>
<reference evidence="2" key="3">
    <citation type="submission" date="2025-09" db="UniProtKB">
        <authorList>
            <consortium name="Ensembl"/>
        </authorList>
    </citation>
    <scope>IDENTIFICATION</scope>
</reference>
<name>A0A452GK99_9SAUR</name>
<protein>
    <submittedName>
        <fullName evidence="2">Uncharacterized protein</fullName>
    </submittedName>
</protein>
<dbReference type="Proteomes" id="UP000291020">
    <property type="component" value="Unassembled WGS sequence"/>
</dbReference>
<keyword evidence="3" id="KW-1185">Reference proteome</keyword>
<evidence type="ECO:0000313" key="3">
    <source>
        <dbReference type="Proteomes" id="UP000291020"/>
    </source>
</evidence>